<dbReference type="Pfam" id="PF14738">
    <property type="entry name" value="CFAP91"/>
    <property type="match status" value="1"/>
</dbReference>
<feature type="coiled-coil region" evidence="7">
    <location>
        <begin position="271"/>
        <end position="306"/>
    </location>
</feature>
<keyword evidence="7" id="KW-0175">Coiled coil</keyword>
<dbReference type="GO" id="GO:0005930">
    <property type="term" value="C:axoneme"/>
    <property type="evidence" value="ECO:0007669"/>
    <property type="project" value="UniProtKB-SubCell"/>
</dbReference>
<feature type="region of interest" description="Disordered" evidence="8">
    <location>
        <begin position="596"/>
        <end position="651"/>
    </location>
</feature>
<comment type="subcellular location">
    <subcellularLocation>
        <location evidence="1">Cytoplasm</location>
        <location evidence="1">Cytoskeleton</location>
        <location evidence="1">Cilium axoneme</location>
    </subcellularLocation>
</comment>
<keyword evidence="10" id="KW-0969">Cilium</keyword>
<proteinExistence type="inferred from homology"/>
<dbReference type="InterPro" id="IPR026720">
    <property type="entry name" value="CFAP91"/>
</dbReference>
<feature type="region of interest" description="Disordered" evidence="8">
    <location>
        <begin position="686"/>
        <end position="720"/>
    </location>
</feature>
<keyword evidence="10" id="KW-0282">Flagellum</keyword>
<feature type="domain" description="CFAP91" evidence="9">
    <location>
        <begin position="150"/>
        <end position="321"/>
    </location>
</feature>
<dbReference type="InterPro" id="IPR032840">
    <property type="entry name" value="CFAP91_dom"/>
</dbReference>
<evidence type="ECO:0000256" key="2">
    <source>
        <dbReference type="ARBA" id="ARBA00022490"/>
    </source>
</evidence>
<gene>
    <name evidence="10" type="ORF">HKI87_17g85210</name>
</gene>
<comment type="similarity">
    <text evidence="5">Belongs to the CFAP91 family.</text>
</comment>
<accession>A0AAX4PN00</accession>
<organism evidence="10 11">
    <name type="scientific">Chloropicon roscoffensis</name>
    <dbReference type="NCBI Taxonomy" id="1461544"/>
    <lineage>
        <taxon>Eukaryota</taxon>
        <taxon>Viridiplantae</taxon>
        <taxon>Chlorophyta</taxon>
        <taxon>Chloropicophyceae</taxon>
        <taxon>Chloropicales</taxon>
        <taxon>Chloropicaceae</taxon>
        <taxon>Chloropicon</taxon>
    </lineage>
</organism>
<evidence type="ECO:0000256" key="7">
    <source>
        <dbReference type="SAM" id="Coils"/>
    </source>
</evidence>
<dbReference type="PANTHER" id="PTHR22455">
    <property type="entry name" value="CILIA- AND FLAGELLA-ASSOCIATED PROTEIN 91"/>
    <property type="match status" value="1"/>
</dbReference>
<evidence type="ECO:0000256" key="6">
    <source>
        <dbReference type="ARBA" id="ARBA00029555"/>
    </source>
</evidence>
<evidence type="ECO:0000256" key="8">
    <source>
        <dbReference type="SAM" id="MobiDB-lite"/>
    </source>
</evidence>
<name>A0AAX4PN00_9CHLO</name>
<keyword evidence="2" id="KW-0963">Cytoplasm</keyword>
<evidence type="ECO:0000256" key="1">
    <source>
        <dbReference type="ARBA" id="ARBA00004430"/>
    </source>
</evidence>
<feature type="compositionally biased region" description="Polar residues" evidence="8">
    <location>
        <begin position="599"/>
        <end position="608"/>
    </location>
</feature>
<evidence type="ECO:0000259" key="9">
    <source>
        <dbReference type="Pfam" id="PF14738"/>
    </source>
</evidence>
<keyword evidence="11" id="KW-1185">Reference proteome</keyword>
<evidence type="ECO:0000313" key="10">
    <source>
        <dbReference type="EMBL" id="WZN66949.1"/>
    </source>
</evidence>
<dbReference type="AlphaFoldDB" id="A0AAX4PN00"/>
<evidence type="ECO:0000256" key="3">
    <source>
        <dbReference type="ARBA" id="ARBA00023212"/>
    </source>
</evidence>
<protein>
    <recommendedName>
        <fullName evidence="6">Cilia- and flagella-associated protein 91</fullName>
    </recommendedName>
</protein>
<dbReference type="PANTHER" id="PTHR22455:SF10">
    <property type="entry name" value="CILIA- AND FLAGELLA-ASSOCIATED PROTEIN 91"/>
    <property type="match status" value="1"/>
</dbReference>
<keyword evidence="4" id="KW-0966">Cell projection</keyword>
<evidence type="ECO:0000313" key="11">
    <source>
        <dbReference type="Proteomes" id="UP001472866"/>
    </source>
</evidence>
<reference evidence="10 11" key="1">
    <citation type="submission" date="2024-03" db="EMBL/GenBank/DDBJ databases">
        <title>Complete genome sequence of the green alga Chloropicon roscoffensis RCC1871.</title>
        <authorList>
            <person name="Lemieux C."/>
            <person name="Pombert J.-F."/>
            <person name="Otis C."/>
            <person name="Turmel M."/>
        </authorList>
    </citation>
    <scope>NUCLEOTIDE SEQUENCE [LARGE SCALE GENOMIC DNA]</scope>
    <source>
        <strain evidence="10 11">RCC1871</strain>
    </source>
</reference>
<evidence type="ECO:0000256" key="4">
    <source>
        <dbReference type="ARBA" id="ARBA00023273"/>
    </source>
</evidence>
<evidence type="ECO:0000256" key="5">
    <source>
        <dbReference type="ARBA" id="ARBA00029468"/>
    </source>
</evidence>
<dbReference type="EMBL" id="CP151517">
    <property type="protein sequence ID" value="WZN66949.1"/>
    <property type="molecule type" value="Genomic_DNA"/>
</dbReference>
<keyword evidence="3" id="KW-0206">Cytoskeleton</keyword>
<dbReference type="Proteomes" id="UP001472866">
    <property type="component" value="Chromosome 17"/>
</dbReference>
<feature type="compositionally biased region" description="Polar residues" evidence="8">
    <location>
        <begin position="615"/>
        <end position="624"/>
    </location>
</feature>
<sequence length="752" mass="85124">MATSQPTRAYDSLYDKNYTVSGSRDYYRDQARAGGFTLERVPQYGNFFSEIPTYPSQTVRFRNVDKVPPSVNREFKGNAAATNTEIAYKSTADRVSGNNRYMFFRRPLYAPSNQMLDQPPPNVVLEPHDPIPDGEVENLNLPKLARTFGTQSDYREMETQTQPYEPDYVLPKDMSVKQQKLDDKFHLNGMPEVLTLKDFKVGEGEKLQLPVGLYEVQKIEKMREKRAFEASLPPLSDQSKIHVRKRMLDEWESKEWAYRENEIKIVQDERLEKMEQALLRRERKLEAETKKRLEKLERQKVSDNQALLADIQKRRIKTMRKLEKRRQLSAFKPEKPTRAEDYANYGSKVYAPLTRDGKAADSAMADGNAIDPVPYQPREITNFVSMQDTLHMDALAPEDYKKLPKDLDKEQVGPRDKDLGQKEAKMVTKQLEHVMDLLEASKTENGRRGIGSCWPEPLAQNQQKQPSAMEQAKKKKKVQMVEEVAVVEIPDPKAIAAENAIVLLQRLLRGRATQNEMYSGKERRLDLIEELQTTKEQELPAAASTPEEAALDAALGVHFAELLDILAINDAKQQTVLLYEGQDKWADVDRQAGMEFDTPPSTSGSSRVMTAGSRGLSSRATSRGTVGMMSRGSAGFGPLNPDLQEEPSTEQGLQEMVQGESSESSQYIDDMVDNLVVELSAELSAVSVQEPETETHKEEEEEEEPKIGLSIEFPEGEDEEGISLSISLSGETEPSMPIWLKLWLSYDSVVRG</sequence>